<dbReference type="Pfam" id="PF03862">
    <property type="entry name" value="SpoVAC_SpoVAEB"/>
    <property type="match status" value="1"/>
</dbReference>
<keyword evidence="3" id="KW-1185">Reference proteome</keyword>
<feature type="transmembrane region" description="Helical" evidence="1">
    <location>
        <begin position="32"/>
        <end position="51"/>
    </location>
</feature>
<dbReference type="EMBL" id="CP046457">
    <property type="protein sequence ID" value="QGT98998.1"/>
    <property type="molecule type" value="Genomic_DNA"/>
</dbReference>
<keyword evidence="1" id="KW-0472">Membrane</keyword>
<name>A0A6I6DEN9_9FIRM</name>
<feature type="transmembrane region" description="Helical" evidence="1">
    <location>
        <begin position="133"/>
        <end position="152"/>
    </location>
</feature>
<gene>
    <name evidence="2" type="ORF">SYNTR_0405</name>
</gene>
<dbReference type="Proteomes" id="UP000426444">
    <property type="component" value="Chromosome"/>
</dbReference>
<dbReference type="RefSeq" id="WP_156202937.1">
    <property type="nucleotide sequence ID" value="NZ_CP046457.1"/>
</dbReference>
<dbReference type="AlphaFoldDB" id="A0A6I6DEN9"/>
<protein>
    <submittedName>
        <fullName evidence="2">Stage V sporulation protein AC (SpoVAC)</fullName>
    </submittedName>
</protein>
<dbReference type="PANTHER" id="PTHR38450">
    <property type="entry name" value="STAGE V SPORULATION PROTEIN AC-RELATED"/>
    <property type="match status" value="1"/>
</dbReference>
<feature type="transmembrane region" description="Helical" evidence="1">
    <location>
        <begin position="93"/>
        <end position="113"/>
    </location>
</feature>
<keyword evidence="1" id="KW-0812">Transmembrane</keyword>
<evidence type="ECO:0000313" key="2">
    <source>
        <dbReference type="EMBL" id="QGT98998.1"/>
    </source>
</evidence>
<sequence length="153" mass="16830">MNDINTRLKKIEVQEYEDLIEKVKPKPPILKNFVQAFIIGGLICIIAQLILNFYLGSLTRLEAISAMFITMIFLGALLTSIGKYKMISKIGEAGAIIPITGFANLTVASAMDFKKDGYILGLASKMFDLVGPIFVYGFVISVLIGLINFVFIS</sequence>
<dbReference type="OrthoDB" id="9797988at2"/>
<proteinExistence type="predicted"/>
<keyword evidence="1" id="KW-1133">Transmembrane helix</keyword>
<dbReference type="KEGG" id="salq:SYNTR_0405"/>
<evidence type="ECO:0000256" key="1">
    <source>
        <dbReference type="SAM" id="Phobius"/>
    </source>
</evidence>
<dbReference type="InterPro" id="IPR005562">
    <property type="entry name" value="SpoVA"/>
</dbReference>
<dbReference type="PANTHER" id="PTHR38450:SF1">
    <property type="entry name" value="STAGE V SPORULATION PROTEIN AC"/>
    <property type="match status" value="1"/>
</dbReference>
<evidence type="ECO:0000313" key="3">
    <source>
        <dbReference type="Proteomes" id="UP000426444"/>
    </source>
</evidence>
<organism evidence="2 3">
    <name type="scientific">Candidatus Syntrophocurvum alkaliphilum</name>
    <dbReference type="NCBI Taxonomy" id="2293317"/>
    <lineage>
        <taxon>Bacteria</taxon>
        <taxon>Bacillati</taxon>
        <taxon>Bacillota</taxon>
        <taxon>Clostridia</taxon>
        <taxon>Eubacteriales</taxon>
        <taxon>Syntrophomonadaceae</taxon>
        <taxon>Candidatus Syntrophocurvum</taxon>
    </lineage>
</organism>
<reference evidence="3" key="1">
    <citation type="journal article" date="2019" name="Microbiology">
        <title>Complete Genome Sequence of an Uncultured Bacterium of the Candidate Phylum Bipolaricaulota.</title>
        <authorList>
            <person name="Kadnikov V.V."/>
            <person name="Mardanov A.V."/>
            <person name="Beletsky A.V."/>
            <person name="Frank Y.A."/>
            <person name="Karnachuk O.V."/>
            <person name="Ravin N.V."/>
        </authorList>
    </citation>
    <scope>NUCLEOTIDE SEQUENCE [LARGE SCALE GENOMIC DNA]</scope>
</reference>
<feature type="transmembrane region" description="Helical" evidence="1">
    <location>
        <begin position="63"/>
        <end position="81"/>
    </location>
</feature>
<accession>A0A6I6DEN9</accession>